<name>D2VLU8_NAEGR</name>
<dbReference type="GeneID" id="8855577"/>
<protein>
    <submittedName>
        <fullName evidence="2">Predicted protein</fullName>
    </submittedName>
</protein>
<dbReference type="EMBL" id="GG738881">
    <property type="protein sequence ID" value="EFC42118.1"/>
    <property type="molecule type" value="Genomic_DNA"/>
</dbReference>
<dbReference type="Gene3D" id="1.20.1280.50">
    <property type="match status" value="1"/>
</dbReference>
<reference evidence="2 3" key="1">
    <citation type="journal article" date="2010" name="Cell">
        <title>The genome of Naegleria gruberi illuminates early eukaryotic versatility.</title>
        <authorList>
            <person name="Fritz-Laylin L.K."/>
            <person name="Prochnik S.E."/>
            <person name="Ginger M.L."/>
            <person name="Dacks J.B."/>
            <person name="Carpenter M.L."/>
            <person name="Field M.C."/>
            <person name="Kuo A."/>
            <person name="Paredez A."/>
            <person name="Chapman J."/>
            <person name="Pham J."/>
            <person name="Shu S."/>
            <person name="Neupane R."/>
            <person name="Cipriano M."/>
            <person name="Mancuso J."/>
            <person name="Tu H."/>
            <person name="Salamov A."/>
            <person name="Lindquist E."/>
            <person name="Shapiro H."/>
            <person name="Lucas S."/>
            <person name="Grigoriev I.V."/>
            <person name="Cande W.Z."/>
            <person name="Fulton C."/>
            <person name="Rokhsar D.S."/>
            <person name="Dawson S.C."/>
        </authorList>
    </citation>
    <scope>NUCLEOTIDE SEQUENCE [LARGE SCALE GENOMIC DNA]</scope>
    <source>
        <strain evidence="2 3">NEG-M</strain>
    </source>
</reference>
<dbReference type="Proteomes" id="UP000006671">
    <property type="component" value="Unassembled WGS sequence"/>
</dbReference>
<dbReference type="Pfam" id="PF12937">
    <property type="entry name" value="F-box-like"/>
    <property type="match status" value="1"/>
</dbReference>
<evidence type="ECO:0000313" key="2">
    <source>
        <dbReference type="EMBL" id="EFC42118.1"/>
    </source>
</evidence>
<gene>
    <name evidence="2" type="ORF">NAEGRDRAFT_69906</name>
</gene>
<feature type="domain" description="F-box" evidence="1">
    <location>
        <begin position="11"/>
        <end position="41"/>
    </location>
</feature>
<dbReference type="SUPFAM" id="SSF52047">
    <property type="entry name" value="RNI-like"/>
    <property type="match status" value="1"/>
</dbReference>
<dbReference type="AlphaFoldDB" id="D2VLU8"/>
<dbReference type="VEuPathDB" id="AmoebaDB:NAEGRDRAFT_69906"/>
<dbReference type="InterPro" id="IPR036047">
    <property type="entry name" value="F-box-like_dom_sf"/>
</dbReference>
<evidence type="ECO:0000313" key="3">
    <source>
        <dbReference type="Proteomes" id="UP000006671"/>
    </source>
</evidence>
<dbReference type="SUPFAM" id="SSF81383">
    <property type="entry name" value="F-box domain"/>
    <property type="match status" value="1"/>
</dbReference>
<dbReference type="Gene3D" id="3.80.10.10">
    <property type="entry name" value="Ribonuclease Inhibitor"/>
    <property type="match status" value="1"/>
</dbReference>
<dbReference type="InParanoid" id="D2VLU8"/>
<dbReference type="RefSeq" id="XP_002674862.1">
    <property type="nucleotide sequence ID" value="XM_002674816.1"/>
</dbReference>
<organism evidence="3">
    <name type="scientific">Naegleria gruberi</name>
    <name type="common">Amoeba</name>
    <dbReference type="NCBI Taxonomy" id="5762"/>
    <lineage>
        <taxon>Eukaryota</taxon>
        <taxon>Discoba</taxon>
        <taxon>Heterolobosea</taxon>
        <taxon>Tetramitia</taxon>
        <taxon>Eutetramitia</taxon>
        <taxon>Vahlkampfiidae</taxon>
        <taxon>Naegleria</taxon>
    </lineage>
</organism>
<evidence type="ECO:0000259" key="1">
    <source>
        <dbReference type="Pfam" id="PF12937"/>
    </source>
</evidence>
<proteinExistence type="predicted"/>
<accession>D2VLU8</accession>
<dbReference type="InterPro" id="IPR032675">
    <property type="entry name" value="LRR_dom_sf"/>
</dbReference>
<dbReference type="KEGG" id="ngr:NAEGRDRAFT_69906"/>
<sequence>MSQIEEMITPEILTHHIFTFLDGVDLFVGCVLVCRKWYELVWVSPKKLVKIHNCNAKLSLLMGLGRFNNVKGFVLYNFDHSTLGSLLSSKQICKSVEKLIIDGQDENSIGKEGAMLITRRKLPNLKYLSLKELCKSAISIILRADNLRSIEELWISNSEDVSEDQVKQKIVFANFPNLQILNGINLYETVR</sequence>
<keyword evidence="3" id="KW-1185">Reference proteome</keyword>
<dbReference type="InterPro" id="IPR001810">
    <property type="entry name" value="F-box_dom"/>
</dbReference>